<keyword evidence="3" id="KW-1185">Reference proteome</keyword>
<reference evidence="2 3" key="1">
    <citation type="submission" date="2024-05" db="EMBL/GenBank/DDBJ databases">
        <title>Genome Sequence and Characterization of the New Strain Purple Sulfur Bacterium of Genus Thioalkalicoccus.</title>
        <authorList>
            <person name="Bryantseva I.A."/>
            <person name="Kyndt J.A."/>
            <person name="Imhoff J.F."/>
        </authorList>
    </citation>
    <scope>NUCLEOTIDE SEQUENCE [LARGE SCALE GENOMIC DNA]</scope>
    <source>
        <strain evidence="2 3">Um2</strain>
    </source>
</reference>
<dbReference type="PANTHER" id="PTHR46832:SF1">
    <property type="entry name" value="5'-METHYLTHIOADENOSINE_S-ADENOSYLHOMOCYSTEINE NUCLEOSIDASE"/>
    <property type="match status" value="1"/>
</dbReference>
<dbReference type="Pfam" id="PF01048">
    <property type="entry name" value="PNP_UDP_1"/>
    <property type="match status" value="1"/>
</dbReference>
<protein>
    <recommendedName>
        <fullName evidence="1">Nucleoside phosphorylase domain-containing protein</fullName>
    </recommendedName>
</protein>
<dbReference type="CDD" id="cd17877">
    <property type="entry name" value="NP_MTAN-like"/>
    <property type="match status" value="1"/>
</dbReference>
<dbReference type="SUPFAM" id="SSF53167">
    <property type="entry name" value="Purine and uridine phosphorylases"/>
    <property type="match status" value="1"/>
</dbReference>
<dbReference type="Gene3D" id="3.40.50.1580">
    <property type="entry name" value="Nucleoside phosphorylase domain"/>
    <property type="match status" value="1"/>
</dbReference>
<dbReference type="PANTHER" id="PTHR46832">
    <property type="entry name" value="5'-METHYLTHIOADENOSINE/S-ADENOSYLHOMOCYSTEINE NUCLEOSIDASE"/>
    <property type="match status" value="1"/>
</dbReference>
<accession>A0ABV4BGV1</accession>
<gene>
    <name evidence="2" type="ORF">ABC977_13610</name>
</gene>
<proteinExistence type="predicted"/>
<feature type="domain" description="Nucleoside phosphorylase" evidence="1">
    <location>
        <begin position="20"/>
        <end position="202"/>
    </location>
</feature>
<dbReference type="EMBL" id="JBDKXB010000021">
    <property type="protein sequence ID" value="MEY6433440.1"/>
    <property type="molecule type" value="Genomic_DNA"/>
</dbReference>
<dbReference type="InterPro" id="IPR000845">
    <property type="entry name" value="Nucleoside_phosphorylase_d"/>
</dbReference>
<dbReference type="Proteomes" id="UP001564408">
    <property type="component" value="Unassembled WGS sequence"/>
</dbReference>
<evidence type="ECO:0000313" key="2">
    <source>
        <dbReference type="EMBL" id="MEY6433440.1"/>
    </source>
</evidence>
<evidence type="ECO:0000259" key="1">
    <source>
        <dbReference type="Pfam" id="PF01048"/>
    </source>
</evidence>
<comment type="caution">
    <text evidence="2">The sequence shown here is derived from an EMBL/GenBank/DDBJ whole genome shotgun (WGS) entry which is preliminary data.</text>
</comment>
<organism evidence="2 3">
    <name type="scientific">Thioalkalicoccus limnaeus</name>
    <dbReference type="NCBI Taxonomy" id="120681"/>
    <lineage>
        <taxon>Bacteria</taxon>
        <taxon>Pseudomonadati</taxon>
        <taxon>Pseudomonadota</taxon>
        <taxon>Gammaproteobacteria</taxon>
        <taxon>Chromatiales</taxon>
        <taxon>Chromatiaceae</taxon>
        <taxon>Thioalkalicoccus</taxon>
    </lineage>
</organism>
<dbReference type="RefSeq" id="WP_369667821.1">
    <property type="nucleotide sequence ID" value="NZ_JBDKXB010000021.1"/>
</dbReference>
<evidence type="ECO:0000313" key="3">
    <source>
        <dbReference type="Proteomes" id="UP001564408"/>
    </source>
</evidence>
<sequence>MTSVPRQGQSGHPPDERGCIGILVALGLEAGALRDRLADVRRSRRMGLRVDQGWLSGRQLVVLHGGVGREAARRGAEVLLAEYRPDWLISAGVAGGLREGLVRGDLVLADAVVGGGIEIPLPGLRDASRAALVAAGSTMHRGKLLTMDRPIGCPAEKRALGAEHDALAVDMETLAVAQVCAREQVPLLSLRAISDAVDEALPAEILALFDPESGAMRVRTALAAVLARPRCVLDLYRLGQKVRAASEHLAGGLECLIGELDRQESAEGFGASTAP</sequence>
<dbReference type="InterPro" id="IPR035994">
    <property type="entry name" value="Nucleoside_phosphorylase_sf"/>
</dbReference>
<name>A0ABV4BGV1_9GAMM</name>